<keyword evidence="13" id="KW-0648">Protein biosynthesis</keyword>
<keyword evidence="3 9" id="KW-0805">Transcription regulation</keyword>
<dbReference type="GO" id="GO:0003746">
    <property type="term" value="F:translation elongation factor activity"/>
    <property type="evidence" value="ECO:0007669"/>
    <property type="project" value="UniProtKB-KW"/>
</dbReference>
<keyword evidence="13" id="KW-0251">Elongation factor</keyword>
<dbReference type="InterPro" id="IPR022691">
    <property type="entry name" value="Tscrpt_elong_fac_GreA/B_N"/>
</dbReference>
<feature type="domain" description="Transcription elongation factor GreA/GreB C-terminal" evidence="11">
    <location>
        <begin position="86"/>
        <end position="157"/>
    </location>
</feature>
<keyword evidence="14" id="KW-1185">Reference proteome</keyword>
<keyword evidence="5 9" id="KW-0238">DNA-binding</keyword>
<evidence type="ECO:0000256" key="3">
    <source>
        <dbReference type="ARBA" id="ARBA00023015"/>
    </source>
</evidence>
<dbReference type="Pfam" id="PF01272">
    <property type="entry name" value="GreA_GreB"/>
    <property type="match status" value="1"/>
</dbReference>
<organism evidence="13 14">
    <name type="scientific">Youngiibacter multivorans</name>
    <dbReference type="NCBI Taxonomy" id="937251"/>
    <lineage>
        <taxon>Bacteria</taxon>
        <taxon>Bacillati</taxon>
        <taxon>Bacillota</taxon>
        <taxon>Clostridia</taxon>
        <taxon>Eubacteriales</taxon>
        <taxon>Clostridiaceae</taxon>
        <taxon>Youngiibacter</taxon>
    </lineage>
</organism>
<evidence type="ECO:0000256" key="4">
    <source>
        <dbReference type="ARBA" id="ARBA00023054"/>
    </source>
</evidence>
<accession>A0ABS4G7G0</accession>
<dbReference type="InterPro" id="IPR006359">
    <property type="entry name" value="Tscrpt_elong_fac_GreA"/>
</dbReference>
<dbReference type="SUPFAM" id="SSF54534">
    <property type="entry name" value="FKBP-like"/>
    <property type="match status" value="1"/>
</dbReference>
<comment type="similarity">
    <text evidence="1 9 10">Belongs to the GreA/GreB family.</text>
</comment>
<dbReference type="Gene3D" id="3.10.50.30">
    <property type="entry name" value="Transcription elongation factor, GreA/GreB, C-terminal domain"/>
    <property type="match status" value="1"/>
</dbReference>
<dbReference type="InterPro" id="IPR036805">
    <property type="entry name" value="Tscrpt_elong_fac_GreA/B_N_sf"/>
</dbReference>
<evidence type="ECO:0000259" key="12">
    <source>
        <dbReference type="Pfam" id="PF03449"/>
    </source>
</evidence>
<dbReference type="InterPro" id="IPR023459">
    <property type="entry name" value="Tscrpt_elong_fac_GreA/B_fam"/>
</dbReference>
<gene>
    <name evidence="9" type="primary">greA</name>
    <name evidence="13" type="ORF">J2Z34_003020</name>
</gene>
<evidence type="ECO:0000256" key="10">
    <source>
        <dbReference type="RuleBase" id="RU000556"/>
    </source>
</evidence>
<dbReference type="Pfam" id="PF03449">
    <property type="entry name" value="GreA_GreB_N"/>
    <property type="match status" value="1"/>
</dbReference>
<evidence type="ECO:0000259" key="11">
    <source>
        <dbReference type="Pfam" id="PF01272"/>
    </source>
</evidence>
<dbReference type="PANTHER" id="PTHR30437">
    <property type="entry name" value="TRANSCRIPTION ELONGATION FACTOR GREA"/>
    <property type="match status" value="1"/>
</dbReference>
<feature type="domain" description="Transcription elongation factor GreA/GreB N-terminal" evidence="12">
    <location>
        <begin position="8"/>
        <end position="77"/>
    </location>
</feature>
<name>A0ABS4G7G0_9CLOT</name>
<dbReference type="PIRSF" id="PIRSF006092">
    <property type="entry name" value="GreA_GreB"/>
    <property type="match status" value="1"/>
</dbReference>
<dbReference type="SUPFAM" id="SSF46557">
    <property type="entry name" value="GreA transcript cleavage protein, N-terminal domain"/>
    <property type="match status" value="1"/>
</dbReference>
<evidence type="ECO:0000313" key="13">
    <source>
        <dbReference type="EMBL" id="MBP1920508.1"/>
    </source>
</evidence>
<comment type="function">
    <text evidence="7 9 10">Necessary for efficient RNA polymerase transcription elongation past template-encoded arresting sites. The arresting sites in DNA have the property of trapping a certain fraction of elongating RNA polymerases that pass through, resulting in locked ternary complexes. Cleavage of the nascent transcript by cleavage factors such as GreA or GreB allows the resumption of elongation from the new 3'terminus. GreA releases sequences of 2 to 3 nucleotides.</text>
</comment>
<evidence type="ECO:0000256" key="1">
    <source>
        <dbReference type="ARBA" id="ARBA00008213"/>
    </source>
</evidence>
<dbReference type="RefSeq" id="WP_023387366.1">
    <property type="nucleotide sequence ID" value="NZ_JAGGKC010000031.1"/>
</dbReference>
<dbReference type="NCBIfam" id="NF001263">
    <property type="entry name" value="PRK00226.1-4"/>
    <property type="match status" value="1"/>
</dbReference>
<dbReference type="PANTHER" id="PTHR30437:SF4">
    <property type="entry name" value="TRANSCRIPTION ELONGATION FACTOR GREA"/>
    <property type="match status" value="1"/>
</dbReference>
<proteinExistence type="inferred from homology"/>
<reference evidence="13 14" key="1">
    <citation type="submission" date="2021-03" db="EMBL/GenBank/DDBJ databases">
        <title>Genomic Encyclopedia of Type Strains, Phase IV (KMG-IV): sequencing the most valuable type-strain genomes for metagenomic binning, comparative biology and taxonomic classification.</title>
        <authorList>
            <person name="Goeker M."/>
        </authorList>
    </citation>
    <scope>NUCLEOTIDE SEQUENCE [LARGE SCALE GENOMIC DNA]</scope>
    <source>
        <strain evidence="13 14">DSM 6139</strain>
    </source>
</reference>
<dbReference type="PROSITE" id="PS00829">
    <property type="entry name" value="GREAB_1"/>
    <property type="match status" value="1"/>
</dbReference>
<evidence type="ECO:0000256" key="6">
    <source>
        <dbReference type="ARBA" id="ARBA00023163"/>
    </source>
</evidence>
<dbReference type="NCBIfam" id="TIGR01462">
    <property type="entry name" value="greA"/>
    <property type="match status" value="1"/>
</dbReference>
<dbReference type="InterPro" id="IPR028624">
    <property type="entry name" value="Tscrpt_elong_fac_GreA/B"/>
</dbReference>
<evidence type="ECO:0000256" key="7">
    <source>
        <dbReference type="ARBA" id="ARBA00024916"/>
    </source>
</evidence>
<evidence type="ECO:0000256" key="2">
    <source>
        <dbReference type="ARBA" id="ARBA00013729"/>
    </source>
</evidence>
<dbReference type="InterPro" id="IPR001437">
    <property type="entry name" value="Tscrpt_elong_fac_GreA/B_C"/>
</dbReference>
<dbReference type="Proteomes" id="UP001519271">
    <property type="component" value="Unassembled WGS sequence"/>
</dbReference>
<dbReference type="InterPro" id="IPR018151">
    <property type="entry name" value="TF_GreA/GreB_CS"/>
</dbReference>
<evidence type="ECO:0000256" key="5">
    <source>
        <dbReference type="ARBA" id="ARBA00023125"/>
    </source>
</evidence>
<sequence>MSEAKKYIMTYDGVRKLETELEYLKTVRRKEITEKIKVALGYGDLSENSEYDEAKNEQAFVEGRIGQLENMLKNASVIDESEVSVDSVSVGCTVKVYDYEFEEEVEYGIVGSTEADPLNFKISNESPVGAALMGHKVGDEVVAEVPNGTSKFKIIEIGRE</sequence>
<dbReference type="Gene3D" id="1.10.287.180">
    <property type="entry name" value="Transcription elongation factor, GreA/GreB, N-terminal domain"/>
    <property type="match status" value="1"/>
</dbReference>
<protein>
    <recommendedName>
        <fullName evidence="2 9">Transcription elongation factor GreA</fullName>
    </recommendedName>
    <alternativeName>
        <fullName evidence="8 9">Transcript cleavage factor GreA</fullName>
    </alternativeName>
</protein>
<keyword evidence="4" id="KW-0175">Coiled coil</keyword>
<dbReference type="InterPro" id="IPR036953">
    <property type="entry name" value="GreA/GreB_C_sf"/>
</dbReference>
<evidence type="ECO:0000313" key="14">
    <source>
        <dbReference type="Proteomes" id="UP001519271"/>
    </source>
</evidence>
<comment type="caution">
    <text evidence="13">The sequence shown here is derived from an EMBL/GenBank/DDBJ whole genome shotgun (WGS) entry which is preliminary data.</text>
</comment>
<evidence type="ECO:0000256" key="9">
    <source>
        <dbReference type="HAMAP-Rule" id="MF_00105"/>
    </source>
</evidence>
<dbReference type="HAMAP" id="MF_00105">
    <property type="entry name" value="GreA_GreB"/>
    <property type="match status" value="1"/>
</dbReference>
<dbReference type="EMBL" id="JAGGKC010000031">
    <property type="protein sequence ID" value="MBP1920508.1"/>
    <property type="molecule type" value="Genomic_DNA"/>
</dbReference>
<keyword evidence="6 9" id="KW-0804">Transcription</keyword>
<evidence type="ECO:0000256" key="8">
    <source>
        <dbReference type="ARBA" id="ARBA00030776"/>
    </source>
</evidence>